<sequence>MSTTVRAYVHFIRVALLAILGLAGLYLIHKLAGDYMKITGGRELGHALGLWKRSIPDNMDDYYQLDRSLGSEHPFEEILAQDPVGCARKLVCSISTKKDSKLDKEERTILAMIRQEVSSTYPLLDCCFTERHL</sequence>
<keyword evidence="3" id="KW-1185">Reference proteome</keyword>
<keyword evidence="1" id="KW-0472">Membrane</keyword>
<dbReference type="Proteomes" id="UP000291343">
    <property type="component" value="Unassembled WGS sequence"/>
</dbReference>
<name>A0A482WZB1_LAOST</name>
<gene>
    <name evidence="2" type="ORF">LSTR_LSTR006116</name>
</gene>
<reference evidence="2 3" key="1">
    <citation type="journal article" date="2017" name="Gigascience">
        <title>Genome sequence of the small brown planthopper, Laodelphax striatellus.</title>
        <authorList>
            <person name="Zhu J."/>
            <person name="Jiang F."/>
            <person name="Wang X."/>
            <person name="Yang P."/>
            <person name="Bao Y."/>
            <person name="Zhao W."/>
            <person name="Wang W."/>
            <person name="Lu H."/>
            <person name="Wang Q."/>
            <person name="Cui N."/>
            <person name="Li J."/>
            <person name="Chen X."/>
            <person name="Luo L."/>
            <person name="Yu J."/>
            <person name="Kang L."/>
            <person name="Cui F."/>
        </authorList>
    </citation>
    <scope>NUCLEOTIDE SEQUENCE [LARGE SCALE GENOMIC DNA]</scope>
    <source>
        <strain evidence="2">Lst14</strain>
    </source>
</reference>
<proteinExistence type="predicted"/>
<keyword evidence="1" id="KW-0812">Transmembrane</keyword>
<organism evidence="2 3">
    <name type="scientific">Laodelphax striatellus</name>
    <name type="common">Small brown planthopper</name>
    <name type="synonym">Delphax striatella</name>
    <dbReference type="NCBI Taxonomy" id="195883"/>
    <lineage>
        <taxon>Eukaryota</taxon>
        <taxon>Metazoa</taxon>
        <taxon>Ecdysozoa</taxon>
        <taxon>Arthropoda</taxon>
        <taxon>Hexapoda</taxon>
        <taxon>Insecta</taxon>
        <taxon>Pterygota</taxon>
        <taxon>Neoptera</taxon>
        <taxon>Paraneoptera</taxon>
        <taxon>Hemiptera</taxon>
        <taxon>Auchenorrhyncha</taxon>
        <taxon>Fulgoroidea</taxon>
        <taxon>Delphacidae</taxon>
        <taxon>Criomorphinae</taxon>
        <taxon>Laodelphax</taxon>
    </lineage>
</organism>
<evidence type="ECO:0000256" key="1">
    <source>
        <dbReference type="SAM" id="Phobius"/>
    </source>
</evidence>
<evidence type="ECO:0000313" key="3">
    <source>
        <dbReference type="Proteomes" id="UP000291343"/>
    </source>
</evidence>
<evidence type="ECO:0000313" key="2">
    <source>
        <dbReference type="EMBL" id="RZF38521.1"/>
    </source>
</evidence>
<accession>A0A482WZB1</accession>
<dbReference type="AlphaFoldDB" id="A0A482WZB1"/>
<keyword evidence="1" id="KW-1133">Transmembrane helix</keyword>
<comment type="caution">
    <text evidence="2">The sequence shown here is derived from an EMBL/GenBank/DDBJ whole genome shotgun (WGS) entry which is preliminary data.</text>
</comment>
<feature type="transmembrane region" description="Helical" evidence="1">
    <location>
        <begin position="6"/>
        <end position="28"/>
    </location>
</feature>
<dbReference type="InParanoid" id="A0A482WZB1"/>
<protein>
    <submittedName>
        <fullName evidence="2">Uncharacterized protein</fullName>
    </submittedName>
</protein>
<dbReference type="EMBL" id="QKKF02022243">
    <property type="protein sequence ID" value="RZF38521.1"/>
    <property type="molecule type" value="Genomic_DNA"/>
</dbReference>
<dbReference type="OrthoDB" id="6340939at2759"/>